<sequence>MAMPREVVIAQRLVQTYKSASSRSKEFNLSMDYLLNIMAQDTCAYSGEKFHKEPGDHQMTLERFNNKIGYVEGNVIPVKLKYNRLRANHEIEDLIRLQETTAARIVARVDAKKDVAPVVKEKPIQNVHRIDLPGFEDINLIYVPKTQREEIRRIVQNIKSRQAHILQKGVTKEHKKSLEVRIHGGITRIKAIIKQKYKAPQVVTSRAASKKTSKAENTSYDYGIIIQGLNRFQNLSRLDKAKLKKGLPLSATFFQLLRGKM</sequence>
<name>A0A0A0YV76_9CAUD</name>
<gene>
    <name evidence="1" type="ORF">CPT_Moon19</name>
</gene>
<evidence type="ECO:0000313" key="1">
    <source>
        <dbReference type="EMBL" id="AIX11990.1"/>
    </source>
</evidence>
<accession>A0A0A0YV76</accession>
<dbReference type="Proteomes" id="UP000030323">
    <property type="component" value="Segment"/>
</dbReference>
<dbReference type="RefSeq" id="YP_009146452.1">
    <property type="nucleotide sequence ID" value="NC_027331.1"/>
</dbReference>
<proteinExistence type="predicted"/>
<dbReference type="KEGG" id="vg:24721618"/>
<dbReference type="GeneID" id="24721618"/>
<protein>
    <submittedName>
        <fullName evidence="1">Anti-sigma factor</fullName>
    </submittedName>
</protein>
<organism evidence="1 2">
    <name type="scientific">Citrobacter phage Moon</name>
    <dbReference type="NCBI Taxonomy" id="1540095"/>
    <lineage>
        <taxon>Viruses</taxon>
        <taxon>Duplodnaviria</taxon>
        <taxon>Heunggongvirae</taxon>
        <taxon>Uroviricota</taxon>
        <taxon>Caudoviricetes</taxon>
        <taxon>Pantevenvirales</taxon>
        <taxon>Straboviridae</taxon>
        <taxon>Tevenvirinae</taxon>
        <taxon>Moonvirus</taxon>
        <taxon>Moonvirus moon</taxon>
    </lineage>
</organism>
<evidence type="ECO:0000313" key="2">
    <source>
        <dbReference type="Proteomes" id="UP000030323"/>
    </source>
</evidence>
<reference evidence="1 2" key="1">
    <citation type="journal article" date="2015" name="Genome Announc.">
        <title>Complete Genome Sequence of Citrobacter freundii Myophage Moon.</title>
        <authorList>
            <person name="Edwards G.B."/>
            <person name="Luna A.J."/>
            <person name="Hernandez A.C."/>
            <person name="Kuty Everett G.F."/>
        </authorList>
    </citation>
    <scope>NUCLEOTIDE SEQUENCE [LARGE SCALE GENOMIC DNA]</scope>
</reference>
<dbReference type="EMBL" id="KM236240">
    <property type="protein sequence ID" value="AIX11990.1"/>
    <property type="molecule type" value="Genomic_DNA"/>
</dbReference>
<keyword evidence="2" id="KW-1185">Reference proteome</keyword>